<evidence type="ECO:0000313" key="55">
    <source>
        <dbReference type="Proteomes" id="UP000314981"/>
    </source>
</evidence>
<evidence type="ECO:0000256" key="47">
    <source>
        <dbReference type="ARBA" id="ARBA00052779"/>
    </source>
</evidence>
<evidence type="ECO:0000256" key="34">
    <source>
        <dbReference type="ARBA" id="ARBA00048973"/>
    </source>
</evidence>
<evidence type="ECO:0000256" key="32">
    <source>
        <dbReference type="ARBA" id="ARBA00047543"/>
    </source>
</evidence>
<name>A0A4W2C8J0_BOBOX</name>
<feature type="transmembrane region" description="Helical" evidence="52">
    <location>
        <begin position="677"/>
        <end position="704"/>
    </location>
</feature>
<feature type="domain" description="EF-hand" evidence="53">
    <location>
        <begin position="391"/>
        <end position="426"/>
    </location>
</feature>
<evidence type="ECO:0000256" key="20">
    <source>
        <dbReference type="ARBA" id="ARBA00022837"/>
    </source>
</evidence>
<comment type="catalytic activity">
    <reaction evidence="1">
        <text>1-(9Z-octadecenoyl)-sn-glycero-3-phosphate + hexadecanoyl-CoA = 1-(9Z)-octadecenoyl-2-hexadecanoyl-sn-glycero-3-phosphate + CoA</text>
        <dbReference type="Rhea" id="RHEA:37143"/>
        <dbReference type="ChEBI" id="CHEBI:57287"/>
        <dbReference type="ChEBI" id="CHEBI:57379"/>
        <dbReference type="ChEBI" id="CHEBI:74544"/>
        <dbReference type="ChEBI" id="CHEBI:74551"/>
    </reaction>
    <physiologicalReaction direction="left-to-right" evidence="1">
        <dbReference type="Rhea" id="RHEA:37144"/>
    </physiologicalReaction>
</comment>
<evidence type="ECO:0000256" key="18">
    <source>
        <dbReference type="ARBA" id="ARBA00022737"/>
    </source>
</evidence>
<keyword evidence="14" id="KW-0551">Lipid droplet</keyword>
<evidence type="ECO:0000313" key="54">
    <source>
        <dbReference type="Ensembl" id="ENSBIXP00000009133.1"/>
    </source>
</evidence>
<keyword evidence="50" id="KW-0769">Symport</keyword>
<dbReference type="PROSITE" id="PS50267">
    <property type="entry name" value="NA_NEUROTRAN_SYMP_3"/>
    <property type="match status" value="1"/>
</dbReference>
<evidence type="ECO:0000256" key="25">
    <source>
        <dbReference type="ARBA" id="ARBA00023136"/>
    </source>
</evidence>
<dbReference type="SMART" id="SM00563">
    <property type="entry name" value="PlsC"/>
    <property type="match status" value="1"/>
</dbReference>
<evidence type="ECO:0000256" key="46">
    <source>
        <dbReference type="ARBA" id="ARBA00052738"/>
    </source>
</evidence>
<keyword evidence="48" id="KW-0915">Sodium</keyword>
<comment type="catalytic activity">
    <reaction evidence="32">
        <text>1-octadecanoyl-sn-glycero-3-phosphate + (9Z)-octadecenoyl-CoA = 1-octadecanoyl-2-(9Z-octadecenoyl)-sn-glycero-3-phosphate + CoA</text>
        <dbReference type="Rhea" id="RHEA:37163"/>
        <dbReference type="ChEBI" id="CHEBI:57287"/>
        <dbReference type="ChEBI" id="CHEBI:57387"/>
        <dbReference type="ChEBI" id="CHEBI:74560"/>
        <dbReference type="ChEBI" id="CHEBI:74565"/>
    </reaction>
    <physiologicalReaction direction="left-to-right" evidence="32">
        <dbReference type="Rhea" id="RHEA:37164"/>
    </physiologicalReaction>
</comment>
<comment type="catalytic activity">
    <reaction evidence="43">
        <text>1-heptadecanoyl-sn-glycero-3-phosphate + (9Z)-octadecenoyl-CoA = 1-heptadecanoyl-2-(9Z)-octadecenoyl-sn-glycero-3-phosphate + CoA</text>
        <dbReference type="Rhea" id="RHEA:37151"/>
        <dbReference type="ChEBI" id="CHEBI:57287"/>
        <dbReference type="ChEBI" id="CHEBI:57387"/>
        <dbReference type="ChEBI" id="CHEBI:74554"/>
        <dbReference type="ChEBI" id="CHEBI:74556"/>
    </reaction>
    <physiologicalReaction direction="left-to-right" evidence="43">
        <dbReference type="Rhea" id="RHEA:37152"/>
    </physiologicalReaction>
</comment>
<dbReference type="InterPro" id="IPR002048">
    <property type="entry name" value="EF_hand_dom"/>
</dbReference>
<comment type="catalytic activity">
    <reaction evidence="46">
        <text>1-O-octadecyl-sn-glycero-3-phosphocholine + (5Z,8Z,11Z,14Z)-eicosatetraenoyl-CoA = 1-O-octadecyl-2-(5Z,8Z,11Z,14Z)-eicosatetraenoyl-sn-glycero-3-phosphocholine + CoA</text>
        <dbReference type="Rhea" id="RHEA:37747"/>
        <dbReference type="ChEBI" id="CHEBI:57287"/>
        <dbReference type="ChEBI" id="CHEBI:57368"/>
        <dbReference type="ChEBI" id="CHEBI:75216"/>
        <dbReference type="ChEBI" id="CHEBI:75245"/>
    </reaction>
    <physiologicalReaction direction="left-to-right" evidence="46">
        <dbReference type="Rhea" id="RHEA:37748"/>
    </physiologicalReaction>
</comment>
<comment type="catalytic activity">
    <reaction evidence="44">
        <text>nonadecanoyl-CoA + 1-(9Z-octadecenoyl)-sn-glycero-3-phosphate = 1-(9Z)-octadecenoyl-2-nonadecanoyl-sn-glycero-3-phosphate + CoA</text>
        <dbReference type="Rhea" id="RHEA:37595"/>
        <dbReference type="ChEBI" id="CHEBI:57287"/>
        <dbReference type="ChEBI" id="CHEBI:74544"/>
        <dbReference type="ChEBI" id="CHEBI:75104"/>
        <dbReference type="ChEBI" id="CHEBI:75105"/>
    </reaction>
    <physiologicalReaction direction="left-to-right" evidence="44">
        <dbReference type="Rhea" id="RHEA:37596"/>
    </physiologicalReaction>
</comment>
<dbReference type="Proteomes" id="UP000314981">
    <property type="component" value="Chromosome 18"/>
</dbReference>
<evidence type="ECO:0000256" key="40">
    <source>
        <dbReference type="ARBA" id="ARBA00051526"/>
    </source>
</evidence>
<dbReference type="CDD" id="cd07991">
    <property type="entry name" value="LPLAT_LPCAT1-like"/>
    <property type="match status" value="1"/>
</dbReference>
<evidence type="ECO:0000256" key="24">
    <source>
        <dbReference type="ARBA" id="ARBA00023098"/>
    </source>
</evidence>
<comment type="catalytic activity">
    <reaction evidence="2">
        <text>a 1-acyl-sn-glycero-3-phosphate + an acyl-CoA = a 1,2-diacyl-sn-glycero-3-phosphate + CoA</text>
        <dbReference type="Rhea" id="RHEA:19709"/>
        <dbReference type="ChEBI" id="CHEBI:57287"/>
        <dbReference type="ChEBI" id="CHEBI:57970"/>
        <dbReference type="ChEBI" id="CHEBI:58342"/>
        <dbReference type="ChEBI" id="CHEBI:58608"/>
        <dbReference type="EC" id="2.3.1.51"/>
    </reaction>
</comment>
<dbReference type="GO" id="GO:0008654">
    <property type="term" value="P:phospholipid biosynthetic process"/>
    <property type="evidence" value="ECO:0007669"/>
    <property type="project" value="UniProtKB-KW"/>
</dbReference>
<dbReference type="InterPro" id="IPR045252">
    <property type="entry name" value="LPCAT1-like"/>
</dbReference>
<dbReference type="InterPro" id="IPR018247">
    <property type="entry name" value="EF_Hand_1_Ca_BS"/>
</dbReference>
<evidence type="ECO:0000256" key="28">
    <source>
        <dbReference type="ARBA" id="ARBA00023315"/>
    </source>
</evidence>
<dbReference type="Gene3D" id="1.10.238.10">
    <property type="entry name" value="EF-hand"/>
    <property type="match status" value="1"/>
</dbReference>
<dbReference type="PROSITE" id="PS50222">
    <property type="entry name" value="EF_HAND_2"/>
    <property type="match status" value="2"/>
</dbReference>
<dbReference type="GO" id="GO:0005811">
    <property type="term" value="C:lipid droplet"/>
    <property type="evidence" value="ECO:0007669"/>
    <property type="project" value="UniProtKB-SubCell"/>
</dbReference>
<dbReference type="PROSITE" id="PS00018">
    <property type="entry name" value="EF_HAND_1"/>
    <property type="match status" value="2"/>
</dbReference>
<dbReference type="GO" id="GO:0015293">
    <property type="term" value="F:symporter activity"/>
    <property type="evidence" value="ECO:0007669"/>
    <property type="project" value="UniProtKB-KW"/>
</dbReference>
<keyword evidence="19" id="KW-0256">Endoplasmic reticulum</keyword>
<keyword evidence="21" id="KW-0735">Signal-anchor</keyword>
<dbReference type="GO" id="GO:0005789">
    <property type="term" value="C:endoplasmic reticulum membrane"/>
    <property type="evidence" value="ECO:0007669"/>
    <property type="project" value="UniProtKB-SubCell"/>
</dbReference>
<gene>
    <name evidence="54" type="primary">SLC6A2</name>
</gene>
<evidence type="ECO:0000256" key="52">
    <source>
        <dbReference type="SAM" id="Phobius"/>
    </source>
</evidence>
<feature type="transmembrane region" description="Helical" evidence="52">
    <location>
        <begin position="775"/>
        <end position="793"/>
    </location>
</feature>
<comment type="catalytic activity">
    <reaction evidence="31">
        <text>1-hexadecanoyl-sn-glycero-3-phosphate + (9Z)-octadecenoyl-CoA = 1-hexadecanoyl-2-(9Z-octadecenoyl)-sn-glycero-3-phosphate + CoA</text>
        <dbReference type="Rhea" id="RHEA:33187"/>
        <dbReference type="ChEBI" id="CHEBI:57287"/>
        <dbReference type="ChEBI" id="CHEBI:57387"/>
        <dbReference type="ChEBI" id="CHEBI:57518"/>
        <dbReference type="ChEBI" id="CHEBI:64839"/>
    </reaction>
    <physiologicalReaction direction="left-to-right" evidence="31">
        <dbReference type="Rhea" id="RHEA:33188"/>
    </physiologicalReaction>
</comment>
<evidence type="ECO:0000256" key="7">
    <source>
        <dbReference type="ARBA" id="ARBA00004502"/>
    </source>
</evidence>
<comment type="pathway">
    <text evidence="9">Lipid metabolism; phospholipid metabolism.</text>
</comment>
<dbReference type="SUPFAM" id="SSF161070">
    <property type="entry name" value="SNF-like"/>
    <property type="match status" value="1"/>
</dbReference>
<evidence type="ECO:0000256" key="5">
    <source>
        <dbReference type="ARBA" id="ARBA00004323"/>
    </source>
</evidence>
<dbReference type="STRING" id="30522.A0A4W2C8J0"/>
<evidence type="ECO:0000259" key="53">
    <source>
        <dbReference type="PROSITE" id="PS50222"/>
    </source>
</evidence>
<keyword evidence="28" id="KW-0012">Acyltransferase</keyword>
<dbReference type="InterPro" id="IPR011992">
    <property type="entry name" value="EF-hand-dom_pair"/>
</dbReference>
<dbReference type="SUPFAM" id="SSF47473">
    <property type="entry name" value="EF-hand"/>
    <property type="match status" value="1"/>
</dbReference>
<dbReference type="PRINTS" id="PR00176">
    <property type="entry name" value="NANEUSMPORT"/>
</dbReference>
<comment type="catalytic activity">
    <reaction evidence="33">
        <text>heptadecanoyl-CoA + 1-(9Z-octadecenoyl)-sn-glycero-3-phosphate = 1-(9Z)-octadecenoyl-2-heptadecanoyl-sn-glycero-3-phosphate + CoA</text>
        <dbReference type="Rhea" id="RHEA:37155"/>
        <dbReference type="ChEBI" id="CHEBI:57287"/>
        <dbReference type="ChEBI" id="CHEBI:74307"/>
        <dbReference type="ChEBI" id="CHEBI:74544"/>
        <dbReference type="ChEBI" id="CHEBI:74558"/>
    </reaction>
    <physiologicalReaction direction="left-to-right" evidence="33">
        <dbReference type="Rhea" id="RHEA:37156"/>
    </physiologicalReaction>
</comment>
<evidence type="ECO:0000256" key="37">
    <source>
        <dbReference type="ARBA" id="ARBA00050483"/>
    </source>
</evidence>
<keyword evidence="18" id="KW-0677">Repeat</keyword>
<evidence type="ECO:0000256" key="50">
    <source>
        <dbReference type="RuleBase" id="RU003732"/>
    </source>
</evidence>
<evidence type="ECO:0000256" key="4">
    <source>
        <dbReference type="ARBA" id="ARBA00004141"/>
    </source>
</evidence>
<evidence type="ECO:0000256" key="26">
    <source>
        <dbReference type="ARBA" id="ARBA00023209"/>
    </source>
</evidence>
<comment type="catalytic activity">
    <reaction evidence="39">
        <text>1-hexadecanoyl-sn-glycero-3-phosphocholine + acetyl-CoA = 1-hexadecanoyl-2-acetyl-sn-glycero-3-phosphocholine + CoA</text>
        <dbReference type="Rhea" id="RHEA:37703"/>
        <dbReference type="ChEBI" id="CHEBI:57287"/>
        <dbReference type="ChEBI" id="CHEBI:57288"/>
        <dbReference type="ChEBI" id="CHEBI:72998"/>
        <dbReference type="ChEBI" id="CHEBI:75219"/>
    </reaction>
    <physiologicalReaction direction="left-to-right" evidence="39">
        <dbReference type="Rhea" id="RHEA:37704"/>
    </physiologicalReaction>
</comment>
<keyword evidence="12" id="KW-1003">Cell membrane</keyword>
<keyword evidence="27" id="KW-1208">Phospholipid metabolism</keyword>
<dbReference type="FunFam" id="1.10.238.10:FF:000160">
    <property type="entry name" value="Lysophosphatidylcholine acyltransferase 2"/>
    <property type="match status" value="1"/>
</dbReference>
<feature type="transmembrane region" description="Helical" evidence="52">
    <location>
        <begin position="58"/>
        <end position="86"/>
    </location>
</feature>
<evidence type="ECO:0000256" key="17">
    <source>
        <dbReference type="ARBA" id="ARBA00022723"/>
    </source>
</evidence>
<comment type="catalytic activity">
    <reaction evidence="29">
        <text>a 1-acyl-sn-glycero-3-phosphocholine + an acyl-CoA = a 1,2-diacyl-sn-glycero-3-phosphocholine + CoA</text>
        <dbReference type="Rhea" id="RHEA:12937"/>
        <dbReference type="ChEBI" id="CHEBI:57287"/>
        <dbReference type="ChEBI" id="CHEBI:57643"/>
        <dbReference type="ChEBI" id="CHEBI:58168"/>
        <dbReference type="ChEBI" id="CHEBI:58342"/>
        <dbReference type="EC" id="2.3.1.23"/>
    </reaction>
</comment>
<comment type="catalytic activity">
    <reaction evidence="45">
        <text>1-hexadecanoyl-sn-glycero-3-phosphocholine + (9Z)-octadecenoyl-CoA = 1-hexadecanoyl-2-(9Z-octadecenoyl)-sn-glycero-3-phosphocholine + CoA</text>
        <dbReference type="Rhea" id="RHEA:35991"/>
        <dbReference type="ChEBI" id="CHEBI:57287"/>
        <dbReference type="ChEBI" id="CHEBI:57387"/>
        <dbReference type="ChEBI" id="CHEBI:72998"/>
        <dbReference type="ChEBI" id="CHEBI:73001"/>
    </reaction>
    <physiologicalReaction direction="left-to-right" evidence="45">
        <dbReference type="Rhea" id="RHEA:35992"/>
    </physiologicalReaction>
</comment>
<comment type="catalytic activity">
    <reaction evidence="37">
        <text>a 1-O-(1Z-alkenyl)-sn-glycero-3-phosphocholine + acetyl-CoA = 1-O-(1Z)-alkenyl-2-acetyl-sn-glycero-3-phosphocholine + CoA</text>
        <dbReference type="Rhea" id="RHEA:37711"/>
        <dbReference type="ChEBI" id="CHEBI:57287"/>
        <dbReference type="ChEBI" id="CHEBI:57288"/>
        <dbReference type="ChEBI" id="CHEBI:77287"/>
        <dbReference type="ChEBI" id="CHEBI:78566"/>
    </reaction>
    <physiologicalReaction direction="left-to-right" evidence="37">
        <dbReference type="Rhea" id="RHEA:37712"/>
    </physiologicalReaction>
</comment>
<reference evidence="54" key="3">
    <citation type="submission" date="2025-09" db="UniProtKB">
        <authorList>
            <consortium name="Ensembl"/>
        </authorList>
    </citation>
    <scope>IDENTIFICATION</scope>
</reference>
<evidence type="ECO:0000256" key="3">
    <source>
        <dbReference type="ARBA" id="ARBA00001783"/>
    </source>
</evidence>
<reference evidence="54 55" key="1">
    <citation type="submission" date="2018-11" db="EMBL/GenBank/DDBJ databases">
        <title>Haplotype-resolved cattle genomes.</title>
        <authorList>
            <person name="Low W.Y."/>
            <person name="Tearle R."/>
            <person name="Bickhart D.M."/>
            <person name="Rosen B.D."/>
            <person name="Koren S."/>
            <person name="Rhie A."/>
            <person name="Hiendleder S."/>
            <person name="Phillippy A.M."/>
            <person name="Smith T.P.L."/>
            <person name="Williams J.L."/>
        </authorList>
    </citation>
    <scope>NUCLEOTIDE SEQUENCE [LARGE SCALE GENOMIC DNA]</scope>
</reference>
<dbReference type="CDD" id="cd00051">
    <property type="entry name" value="EFh"/>
    <property type="match status" value="2"/>
</dbReference>
<feature type="binding site" evidence="48">
    <location>
        <position position="618"/>
    </location>
    <ligand>
        <name>Na(+)</name>
        <dbReference type="ChEBI" id="CHEBI:29101"/>
        <label>1</label>
    </ligand>
</feature>
<comment type="catalytic activity">
    <reaction evidence="35">
        <text>1-(9Z-octadecenoyl)-sn-glycero-3-phosphate + (9Z,12Z)-octadecadienoyl-CoA = 1-(9Z)-octadecenoyl-2-(9Z,12Z)-octadecadienoyl-sn-glycero-3-phosphate + CoA</text>
        <dbReference type="Rhea" id="RHEA:37159"/>
        <dbReference type="ChEBI" id="CHEBI:57287"/>
        <dbReference type="ChEBI" id="CHEBI:57383"/>
        <dbReference type="ChEBI" id="CHEBI:74544"/>
        <dbReference type="ChEBI" id="CHEBI:74563"/>
    </reaction>
    <physiologicalReaction direction="left-to-right" evidence="35">
        <dbReference type="Rhea" id="RHEA:37160"/>
    </physiologicalReaction>
</comment>
<keyword evidence="26" id="KW-0594">Phospholipid biosynthesis</keyword>
<evidence type="ECO:0000256" key="31">
    <source>
        <dbReference type="ARBA" id="ARBA00047525"/>
    </source>
</evidence>
<dbReference type="Pfam" id="PF13499">
    <property type="entry name" value="EF-hand_7"/>
    <property type="match status" value="1"/>
</dbReference>
<dbReference type="GO" id="GO:0003841">
    <property type="term" value="F:1-acylglycerol-3-phosphate O-acyltransferase activity"/>
    <property type="evidence" value="ECO:0007669"/>
    <property type="project" value="UniProtKB-EC"/>
</dbReference>
<feature type="disulfide bond" evidence="49">
    <location>
        <begin position="716"/>
        <end position="725"/>
    </location>
</feature>
<evidence type="ECO:0000256" key="13">
    <source>
        <dbReference type="ARBA" id="ARBA00022516"/>
    </source>
</evidence>
<evidence type="ECO:0000256" key="41">
    <source>
        <dbReference type="ARBA" id="ARBA00051685"/>
    </source>
</evidence>
<evidence type="ECO:0000256" key="6">
    <source>
        <dbReference type="ARBA" id="ARBA00004401"/>
    </source>
</evidence>
<evidence type="ECO:0000256" key="49">
    <source>
        <dbReference type="PIRSR" id="PIRSR600175-2"/>
    </source>
</evidence>
<evidence type="ECO:0000256" key="16">
    <source>
        <dbReference type="ARBA" id="ARBA00022692"/>
    </source>
</evidence>
<keyword evidence="24" id="KW-0443">Lipid metabolism</keyword>
<comment type="catalytic activity">
    <reaction evidence="34">
        <text>pentadecanoyl-CoA + 1-(9Z-octadecenoyl)-sn-glycero-3-phosphate = 1-(9Z)-octadecenoyl-2-pentadecanoyl-sn-glycero-3-phosphate + CoA</text>
        <dbReference type="Rhea" id="RHEA:37175"/>
        <dbReference type="ChEBI" id="CHEBI:57287"/>
        <dbReference type="ChEBI" id="CHEBI:74309"/>
        <dbReference type="ChEBI" id="CHEBI:74544"/>
        <dbReference type="ChEBI" id="CHEBI:74578"/>
    </reaction>
    <physiologicalReaction direction="left-to-right" evidence="34">
        <dbReference type="Rhea" id="RHEA:37176"/>
    </physiologicalReaction>
</comment>
<dbReference type="GO" id="GO:0047159">
    <property type="term" value="F:plasmalogen synthase activity"/>
    <property type="evidence" value="ECO:0007669"/>
    <property type="project" value="UniProtKB-EC"/>
</dbReference>
<evidence type="ECO:0000256" key="2">
    <source>
        <dbReference type="ARBA" id="ARBA00001141"/>
    </source>
</evidence>
<dbReference type="GO" id="GO:0005509">
    <property type="term" value="F:calcium ion binding"/>
    <property type="evidence" value="ECO:0007669"/>
    <property type="project" value="InterPro"/>
</dbReference>
<dbReference type="GO" id="GO:0000139">
    <property type="term" value="C:Golgi membrane"/>
    <property type="evidence" value="ECO:0007669"/>
    <property type="project" value="UniProtKB-SubCell"/>
</dbReference>
<evidence type="ECO:0000256" key="51">
    <source>
        <dbReference type="SAM" id="MobiDB-lite"/>
    </source>
</evidence>
<evidence type="ECO:0000256" key="44">
    <source>
        <dbReference type="ARBA" id="ARBA00052443"/>
    </source>
</evidence>
<evidence type="ECO:0000256" key="33">
    <source>
        <dbReference type="ARBA" id="ARBA00048956"/>
    </source>
</evidence>
<evidence type="ECO:0000256" key="39">
    <source>
        <dbReference type="ARBA" id="ARBA00050957"/>
    </source>
</evidence>
<comment type="subcellular location">
    <subcellularLocation>
        <location evidence="6">Cell membrane</location>
        <topology evidence="6">Single-pass type II membrane protein</topology>
    </subcellularLocation>
    <subcellularLocation>
        <location evidence="8">Endoplasmic reticulum membrane</location>
        <topology evidence="8">Single-pass type II membrane protein</topology>
    </subcellularLocation>
    <subcellularLocation>
        <location evidence="5">Golgi apparatus membrane</location>
        <topology evidence="5">Single-pass type II membrane protein</topology>
    </subcellularLocation>
    <subcellularLocation>
        <location evidence="7">Lipid droplet</location>
    </subcellularLocation>
    <subcellularLocation>
        <location evidence="4">Membrane</location>
        <topology evidence="4">Multi-pass membrane protein</topology>
    </subcellularLocation>
</comment>
<keyword evidence="25 52" id="KW-0472">Membrane</keyword>
<keyword evidence="49" id="KW-1015">Disulfide bond</keyword>
<comment type="pathway">
    <text evidence="30">Phospholipid metabolism.</text>
</comment>
<keyword evidence="23" id="KW-0333">Golgi apparatus</keyword>
<comment type="catalytic activity">
    <reaction evidence="42">
        <text>a 1-O-alkyl-sn-glycero-3-phosphocholine + acetyl-CoA = a 1-O-alkyl-2-acetyl-sn-glycero-3-phosphocholine + CoA</text>
        <dbReference type="Rhea" id="RHEA:18461"/>
        <dbReference type="ChEBI" id="CHEBI:30909"/>
        <dbReference type="ChEBI" id="CHEBI:36707"/>
        <dbReference type="ChEBI" id="CHEBI:57287"/>
        <dbReference type="ChEBI" id="CHEBI:57288"/>
        <dbReference type="EC" id="2.3.1.67"/>
    </reaction>
</comment>
<comment type="similarity">
    <text evidence="50">Belongs to the sodium:neurotransmitter symporter (SNF) (TC 2.A.22) family.</text>
</comment>
<evidence type="ECO:0000256" key="22">
    <source>
        <dbReference type="ARBA" id="ARBA00022989"/>
    </source>
</evidence>
<dbReference type="Pfam" id="PF13202">
    <property type="entry name" value="EF-hand_5"/>
    <property type="match status" value="1"/>
</dbReference>
<comment type="catalytic activity">
    <reaction evidence="3">
        <text>1-(9Z-octadecenoyl)-sn-glycero-3-phosphate + tetradecanoyl-CoA = 1-(9Z)-octadecenoyl-2-tetradecanoyl-sn-glycero-3-phosphate + CoA</text>
        <dbReference type="Rhea" id="RHEA:37171"/>
        <dbReference type="ChEBI" id="CHEBI:57287"/>
        <dbReference type="ChEBI" id="CHEBI:57385"/>
        <dbReference type="ChEBI" id="CHEBI:74544"/>
        <dbReference type="ChEBI" id="CHEBI:74579"/>
    </reaction>
    <physiologicalReaction direction="left-to-right" evidence="3">
        <dbReference type="Rhea" id="RHEA:37172"/>
    </physiologicalReaction>
</comment>
<dbReference type="InterPro" id="IPR000175">
    <property type="entry name" value="Na/ntran_symport"/>
</dbReference>
<evidence type="ECO:0000256" key="9">
    <source>
        <dbReference type="ARBA" id="ARBA00005074"/>
    </source>
</evidence>
<comment type="catalytic activity">
    <reaction evidence="40">
        <text>1-O-hexadecyl-sn-glycero-3-phosphocholine + acetyl-CoA = 1-O-hexadecyl-2-acetyl-sn-glycero-3-phosphocholine + CoA</text>
        <dbReference type="Rhea" id="RHEA:37719"/>
        <dbReference type="ChEBI" id="CHEBI:44811"/>
        <dbReference type="ChEBI" id="CHEBI:57287"/>
        <dbReference type="ChEBI" id="CHEBI:57288"/>
        <dbReference type="ChEBI" id="CHEBI:64496"/>
    </reaction>
    <physiologicalReaction direction="left-to-right" evidence="40">
        <dbReference type="Rhea" id="RHEA:37720"/>
    </physiologicalReaction>
</comment>
<evidence type="ECO:0000256" key="19">
    <source>
        <dbReference type="ARBA" id="ARBA00022824"/>
    </source>
</evidence>
<evidence type="ECO:0000256" key="8">
    <source>
        <dbReference type="ARBA" id="ARBA00004648"/>
    </source>
</evidence>
<dbReference type="GO" id="GO:0005886">
    <property type="term" value="C:plasma membrane"/>
    <property type="evidence" value="ECO:0007669"/>
    <property type="project" value="UniProtKB-SubCell"/>
</dbReference>
<organism evidence="54 55">
    <name type="scientific">Bos indicus x Bos taurus</name>
    <name type="common">Hybrid cattle</name>
    <dbReference type="NCBI Taxonomy" id="30522"/>
    <lineage>
        <taxon>Eukaryota</taxon>
        <taxon>Metazoa</taxon>
        <taxon>Chordata</taxon>
        <taxon>Craniata</taxon>
        <taxon>Vertebrata</taxon>
        <taxon>Euteleostomi</taxon>
        <taxon>Mammalia</taxon>
        <taxon>Eutheria</taxon>
        <taxon>Laurasiatheria</taxon>
        <taxon>Artiodactyla</taxon>
        <taxon>Ruminantia</taxon>
        <taxon>Pecora</taxon>
        <taxon>Bovidae</taxon>
        <taxon>Bovinae</taxon>
        <taxon>Bos</taxon>
    </lineage>
</organism>
<sequence>MNRCADARAVAATVPGADVGNAGLRPPMVPRQASFFPPPVLNPFVQQTRLGVARRIQIFFLGIILLPIRALLVAIILLLSWSLAAISTACCPEKLTHPITGWKRKITHPVLKFLGHAMFFSMGFVVTVKGKIATPLEAPIFVVAPHSTFFDGIACVAAGLPSIVSRNENVQVPLVGRILRALQPVLVSRVDPDSRKNTINEIIRRATSGGEWPQILVFPEGTCTNRSCLITFKPGAFIPGVPVQPILLRYPNKLDTVTWTWQGYTFIQLCVLTWCQPFTRVEVEFMPVQVPSDEERRDPVLFASTIRNVMAEALKIPVTDHTYEDCRLMISAGQLTLPMEAGLVEFTKISRKLKLDWDGIRKHLDEYAAIASSSKGGRIGIEEFAEYLKLPVSDVLRQLFALFDRNHDGSIDFREYVIGLAVLCNPANTEEIIQVAFKLFDVDEDGFITEEEFSTILQASLGVPDLDVSGLFKEIAQGDSVSYEEFKSFALKHPEYAKIFTTYLDLQTCHVFSLPKEVQATPSVQSLCVLPVFLTPLSPTAPMLLARMNPQVQPENGGAGPGSEQPPRKRKEVLVVKERNGVQCLLASRDGDEQPRETWGKKIDFLLSVVGFAVDLANVWRFPYLCYKNGGGAFLIPYTLFLIIAGMPLFYMELALGQYNREGAATVWKICPFFKGVGYAVILIALYVGFYYNVIIAWSLYYLFSSFTPTLPWTDCGHAWNSPNCTDPKLLNSSVLGNHTKYSKYKFTPAAEFYERGVLHLHESSGIHDIGLPQWQLLLCLIIVVIVLFFSLWKGVKTSGKVMSLFLFQLGGCPQKKKKKKRCFFYL</sequence>
<dbReference type="GO" id="GO:0006650">
    <property type="term" value="P:glycerophospholipid metabolic process"/>
    <property type="evidence" value="ECO:0007669"/>
    <property type="project" value="UniProtKB-ARBA"/>
</dbReference>
<proteinExistence type="inferred from homology"/>
<evidence type="ECO:0000256" key="43">
    <source>
        <dbReference type="ARBA" id="ARBA00052304"/>
    </source>
</evidence>
<dbReference type="InterPro" id="IPR002123">
    <property type="entry name" value="Plipid/glycerol_acylTrfase"/>
</dbReference>
<comment type="catalytic activity">
    <reaction evidence="36">
        <text>1-(9Z-octadecenoyl)-sn-glycero-3-phosphate + (9Z)-octadecenoyl-CoA = 1,2-di-(9Z-octadecenoyl)-sn-glycero-3-phosphate + CoA</text>
        <dbReference type="Rhea" id="RHEA:37131"/>
        <dbReference type="ChEBI" id="CHEBI:57287"/>
        <dbReference type="ChEBI" id="CHEBI:57387"/>
        <dbReference type="ChEBI" id="CHEBI:74544"/>
        <dbReference type="ChEBI" id="CHEBI:74546"/>
    </reaction>
    <physiologicalReaction direction="left-to-right" evidence="36">
        <dbReference type="Rhea" id="RHEA:37132"/>
    </physiologicalReaction>
</comment>
<dbReference type="GO" id="GO:0047192">
    <property type="term" value="F:1-alkylglycerophosphocholine O-acetyltransferase activity"/>
    <property type="evidence" value="ECO:0007669"/>
    <property type="project" value="UniProtKB-EC"/>
</dbReference>
<comment type="similarity">
    <text evidence="10">Belongs to the 1-acyl-sn-glycerol-3-phosphate acyltransferase family.</text>
</comment>
<evidence type="ECO:0000256" key="48">
    <source>
        <dbReference type="PIRSR" id="PIRSR600175-1"/>
    </source>
</evidence>
<feature type="binding site" evidence="48">
    <location>
        <position position="611"/>
    </location>
    <ligand>
        <name>Na(+)</name>
        <dbReference type="ChEBI" id="CHEBI:29101"/>
        <label>1</label>
    </ligand>
</feature>
<feature type="binding site" evidence="48">
    <location>
        <position position="613"/>
    </location>
    <ligand>
        <name>Na(+)</name>
        <dbReference type="ChEBI" id="CHEBI:29101"/>
        <label>1</label>
    </ligand>
</feature>
<dbReference type="SUPFAM" id="SSF69593">
    <property type="entry name" value="Glycerol-3-phosphate (1)-acyltransferase"/>
    <property type="match status" value="1"/>
</dbReference>
<evidence type="ECO:0000256" key="1">
    <source>
        <dbReference type="ARBA" id="ARBA00000816"/>
    </source>
</evidence>
<evidence type="ECO:0000256" key="15">
    <source>
        <dbReference type="ARBA" id="ARBA00022679"/>
    </source>
</evidence>
<dbReference type="PANTHER" id="PTHR23063:SF21">
    <property type="entry name" value="LYSOPHOSPHATIDYLCHOLINE ACYLTRANSFERASE 2"/>
    <property type="match status" value="1"/>
</dbReference>
<dbReference type="AlphaFoldDB" id="A0A4W2C8J0"/>
<feature type="transmembrane region" description="Helical" evidence="52">
    <location>
        <begin position="635"/>
        <end position="656"/>
    </location>
</feature>
<keyword evidence="22 52" id="KW-1133">Transmembrane helix</keyword>
<comment type="catalytic activity">
    <reaction evidence="38">
        <text>1-octadecanoyl-sn-glycero-3-phosphocholine + acetyl-CoA = 1-octadecanoyl-2-acetyl-sn-glycero-3-phosphocholine + CoA</text>
        <dbReference type="Rhea" id="RHEA:37707"/>
        <dbReference type="ChEBI" id="CHEBI:57287"/>
        <dbReference type="ChEBI" id="CHEBI:57288"/>
        <dbReference type="ChEBI" id="CHEBI:73858"/>
        <dbReference type="ChEBI" id="CHEBI:75220"/>
    </reaction>
    <physiologicalReaction direction="left-to-right" evidence="38">
        <dbReference type="Rhea" id="RHEA:37708"/>
    </physiologicalReaction>
</comment>
<accession>A0A4W2C8J0</accession>
<dbReference type="PROSITE" id="PS00754">
    <property type="entry name" value="NA_NEUROTRAN_SYMP_2"/>
    <property type="match status" value="1"/>
</dbReference>
<evidence type="ECO:0000256" key="21">
    <source>
        <dbReference type="ARBA" id="ARBA00022968"/>
    </source>
</evidence>
<comment type="catalytic activity">
    <reaction evidence="47">
        <text>1-O-octadecyl-sn-glycero-3-phosphocholine + acetyl-CoA = 1-O-octadecyl-2-acetyl-sn-glycero-3-phosphocholine + CoA</text>
        <dbReference type="Rhea" id="RHEA:37699"/>
        <dbReference type="ChEBI" id="CHEBI:52450"/>
        <dbReference type="ChEBI" id="CHEBI:57287"/>
        <dbReference type="ChEBI" id="CHEBI:57288"/>
        <dbReference type="ChEBI" id="CHEBI:75216"/>
    </reaction>
    <physiologicalReaction direction="left-to-right" evidence="47">
        <dbReference type="Rhea" id="RHEA:37700"/>
    </physiologicalReaction>
</comment>
<keyword evidence="55" id="KW-1185">Reference proteome</keyword>
<evidence type="ECO:0000256" key="29">
    <source>
        <dbReference type="ARBA" id="ARBA00024623"/>
    </source>
</evidence>
<evidence type="ECO:0000256" key="36">
    <source>
        <dbReference type="ARBA" id="ARBA00049561"/>
    </source>
</evidence>
<dbReference type="Pfam" id="PF01553">
    <property type="entry name" value="Acyltransferase"/>
    <property type="match status" value="1"/>
</dbReference>
<feature type="binding site" evidence="48">
    <location>
        <position position="614"/>
    </location>
    <ligand>
        <name>Na(+)</name>
        <dbReference type="ChEBI" id="CHEBI:29101"/>
        <label>1</label>
    </ligand>
</feature>
<feature type="region of interest" description="Disordered" evidence="51">
    <location>
        <begin position="551"/>
        <end position="570"/>
    </location>
</feature>
<evidence type="ECO:0000256" key="38">
    <source>
        <dbReference type="ARBA" id="ARBA00050496"/>
    </source>
</evidence>
<evidence type="ECO:0000256" key="14">
    <source>
        <dbReference type="ARBA" id="ARBA00022677"/>
    </source>
</evidence>
<dbReference type="Ensembl" id="ENSBIXT00000017201.1">
    <property type="protein sequence ID" value="ENSBIXP00000009133.1"/>
    <property type="gene ID" value="ENSBIXG00000014853.1"/>
</dbReference>
<dbReference type="PANTHER" id="PTHR23063">
    <property type="entry name" value="PHOSPHOLIPID ACYLTRANSFERASE"/>
    <property type="match status" value="1"/>
</dbReference>
<evidence type="ECO:0000256" key="35">
    <source>
        <dbReference type="ARBA" id="ARBA00049345"/>
    </source>
</evidence>
<keyword evidence="16 50" id="KW-0812">Transmembrane</keyword>
<evidence type="ECO:0000256" key="11">
    <source>
        <dbReference type="ARBA" id="ARBA00022448"/>
    </source>
</evidence>
<evidence type="ECO:0000256" key="45">
    <source>
        <dbReference type="ARBA" id="ARBA00052694"/>
    </source>
</evidence>
<comment type="catalytic activity">
    <reaction evidence="41">
        <text>a 1-O-(1Z-alkenyl)-sn-glycero-3-phosphocholine + an acyl-CoA = a 1-O-(1Z-alkenyl)-2-acyl-sn-glycero-3-phosphocholine + CoA</text>
        <dbReference type="Rhea" id="RHEA:10344"/>
        <dbReference type="ChEBI" id="CHEBI:57287"/>
        <dbReference type="ChEBI" id="CHEBI:58342"/>
        <dbReference type="ChEBI" id="CHEBI:77286"/>
        <dbReference type="ChEBI" id="CHEBI:77287"/>
        <dbReference type="EC" id="2.3.1.25"/>
    </reaction>
</comment>
<keyword evidence="20" id="KW-0106">Calcium</keyword>
<protein>
    <recommendedName>
        <fullName evidence="50">Transporter</fullName>
    </recommendedName>
</protein>
<dbReference type="UniPathway" id="UPA00085"/>
<keyword evidence="11 50" id="KW-0813">Transport</keyword>
<evidence type="ECO:0000256" key="42">
    <source>
        <dbReference type="ARBA" id="ARBA00052300"/>
    </source>
</evidence>
<dbReference type="Pfam" id="PF00209">
    <property type="entry name" value="SNF"/>
    <property type="match status" value="1"/>
</dbReference>
<dbReference type="SMART" id="SM00054">
    <property type="entry name" value="EFh"/>
    <property type="match status" value="2"/>
</dbReference>
<evidence type="ECO:0000256" key="10">
    <source>
        <dbReference type="ARBA" id="ARBA00008655"/>
    </source>
</evidence>
<dbReference type="GO" id="GO:0047184">
    <property type="term" value="F:1-acylglycerophosphocholine O-acyltransferase activity"/>
    <property type="evidence" value="ECO:0007669"/>
    <property type="project" value="UniProtKB-EC"/>
</dbReference>
<evidence type="ECO:0000256" key="30">
    <source>
        <dbReference type="ARBA" id="ARBA00025707"/>
    </source>
</evidence>
<evidence type="ECO:0000256" key="23">
    <source>
        <dbReference type="ARBA" id="ARBA00023034"/>
    </source>
</evidence>
<keyword evidence="13" id="KW-0444">Lipid biosynthesis</keyword>
<dbReference type="InterPro" id="IPR037272">
    <property type="entry name" value="SNS_sf"/>
</dbReference>
<keyword evidence="15" id="KW-0808">Transferase</keyword>
<keyword evidence="17 48" id="KW-0479">Metal-binding</keyword>
<feature type="domain" description="EF-hand" evidence="53">
    <location>
        <begin position="428"/>
        <end position="463"/>
    </location>
</feature>
<evidence type="ECO:0000256" key="27">
    <source>
        <dbReference type="ARBA" id="ARBA00023264"/>
    </source>
</evidence>
<reference evidence="54" key="2">
    <citation type="submission" date="2025-08" db="UniProtKB">
        <authorList>
            <consortium name="Ensembl"/>
        </authorList>
    </citation>
    <scope>IDENTIFICATION</scope>
</reference>
<evidence type="ECO:0000256" key="12">
    <source>
        <dbReference type="ARBA" id="ARBA00022475"/>
    </source>
</evidence>
<dbReference type="PROSITE" id="PS00610">
    <property type="entry name" value="NA_NEUROTRAN_SYMP_1"/>
    <property type="match status" value="1"/>
</dbReference>